<evidence type="ECO:0000259" key="2">
    <source>
        <dbReference type="Pfam" id="PF00496"/>
    </source>
</evidence>
<feature type="chain" id="PRO_5039358480" evidence="1">
    <location>
        <begin position="24"/>
        <end position="552"/>
    </location>
</feature>
<dbReference type="EMBL" id="CADCTB010000159">
    <property type="protein sequence ID" value="CAA9257774.1"/>
    <property type="molecule type" value="Genomic_DNA"/>
</dbReference>
<accession>A0A6J4INU5</accession>
<proteinExistence type="predicted"/>
<dbReference type="GO" id="GO:0043190">
    <property type="term" value="C:ATP-binding cassette (ABC) transporter complex"/>
    <property type="evidence" value="ECO:0007669"/>
    <property type="project" value="InterPro"/>
</dbReference>
<dbReference type="PIRSF" id="PIRSF002741">
    <property type="entry name" value="MppA"/>
    <property type="match status" value="1"/>
</dbReference>
<dbReference type="Pfam" id="PF00496">
    <property type="entry name" value="SBP_bac_5"/>
    <property type="match status" value="1"/>
</dbReference>
<feature type="domain" description="Solute-binding protein family 5" evidence="2">
    <location>
        <begin position="110"/>
        <end position="445"/>
    </location>
</feature>
<reference evidence="3" key="1">
    <citation type="submission" date="2020-02" db="EMBL/GenBank/DDBJ databases">
        <authorList>
            <person name="Meier V. D."/>
        </authorList>
    </citation>
    <scope>NUCLEOTIDE SEQUENCE</scope>
    <source>
        <strain evidence="3">AVDCRST_MAG10</strain>
    </source>
</reference>
<dbReference type="InterPro" id="IPR039424">
    <property type="entry name" value="SBP_5"/>
</dbReference>
<dbReference type="GO" id="GO:0042597">
    <property type="term" value="C:periplasmic space"/>
    <property type="evidence" value="ECO:0007669"/>
    <property type="project" value="UniProtKB-ARBA"/>
</dbReference>
<name>A0A6J4INU5_9ACTN</name>
<sequence length="552" mass="60078">MATIMTWGAMRVFTGALTLAILATGCSSDTSTPTATTIEEPVTAGGTLVLGASQEPNCADWYAPCGSSSWGQDMMGRQTMPRAFDVVDYRYRPSALLAGEPTLEIGPPQKVTLRINPAAVWSDGQPITAKDFKYSAEQARLTGTTTSPATSVDELDPKSVVVTWSDPAPGWRDQFSRILPSHLLEGKDRTAELRDGYKWSGGPWIIDHWTKGQEIKLVPNPRYWGKKPNLDAVVFKIIPDAAAYLAAYKTGQVDMIFVQGAQPEVLELKPLPDTGFEIQLGLTHEFITFNTAKPPLDSRSVRQALAYASDRDIIVSQLSGPLMPGIKPAQSFMSPANKEFYSEPFARYRRDLTRVTQLMTGDGWAKGTDGIWVKAGMKATVELNTMTGNRRRELTQEILLSQWKEAGFDVTVNNTASATLLGEWHPRGTFQASITGAAPSSTEPNACGRFCSSGIPTEANRYQGGNFFRISSPELDSAWGAVAREVDAAKRVQLVRQANELLAEEVPVLPLSPVLDIVVFNSAKVGGPVSADPGGIFSRINEWHCRASSCRS</sequence>
<dbReference type="Gene3D" id="3.10.105.10">
    <property type="entry name" value="Dipeptide-binding Protein, Domain 3"/>
    <property type="match status" value="1"/>
</dbReference>
<dbReference type="PANTHER" id="PTHR30290">
    <property type="entry name" value="PERIPLASMIC BINDING COMPONENT OF ABC TRANSPORTER"/>
    <property type="match status" value="1"/>
</dbReference>
<dbReference type="GO" id="GO:0015833">
    <property type="term" value="P:peptide transport"/>
    <property type="evidence" value="ECO:0007669"/>
    <property type="project" value="TreeGrafter"/>
</dbReference>
<evidence type="ECO:0000313" key="3">
    <source>
        <dbReference type="EMBL" id="CAA9257774.1"/>
    </source>
</evidence>
<dbReference type="CDD" id="cd08513">
    <property type="entry name" value="PBP2_thermophilic_Hb8_like"/>
    <property type="match status" value="1"/>
</dbReference>
<gene>
    <name evidence="3" type="ORF">AVDCRST_MAG10-2583</name>
</gene>
<protein>
    <submittedName>
        <fullName evidence="3">ABC transporter, substrate-binding protein (Cluster 5, nickel/peptides/opines)</fullName>
    </submittedName>
</protein>
<dbReference type="AlphaFoldDB" id="A0A6J4INU5"/>
<keyword evidence="1" id="KW-0732">Signal</keyword>
<feature type="signal peptide" evidence="1">
    <location>
        <begin position="1"/>
        <end position="23"/>
    </location>
</feature>
<dbReference type="InterPro" id="IPR030678">
    <property type="entry name" value="Peptide/Ni-bd"/>
</dbReference>
<evidence type="ECO:0000256" key="1">
    <source>
        <dbReference type="SAM" id="SignalP"/>
    </source>
</evidence>
<dbReference type="GO" id="GO:1904680">
    <property type="term" value="F:peptide transmembrane transporter activity"/>
    <property type="evidence" value="ECO:0007669"/>
    <property type="project" value="TreeGrafter"/>
</dbReference>
<dbReference type="InterPro" id="IPR000914">
    <property type="entry name" value="SBP_5_dom"/>
</dbReference>
<organism evidence="3">
    <name type="scientific">uncultured Acidimicrobiales bacterium</name>
    <dbReference type="NCBI Taxonomy" id="310071"/>
    <lineage>
        <taxon>Bacteria</taxon>
        <taxon>Bacillati</taxon>
        <taxon>Actinomycetota</taxon>
        <taxon>Acidimicrobiia</taxon>
        <taxon>Acidimicrobiales</taxon>
        <taxon>environmental samples</taxon>
    </lineage>
</organism>
<dbReference type="Gene3D" id="3.40.190.10">
    <property type="entry name" value="Periplasmic binding protein-like II"/>
    <property type="match status" value="1"/>
</dbReference>
<dbReference type="SUPFAM" id="SSF53850">
    <property type="entry name" value="Periplasmic binding protein-like II"/>
    <property type="match status" value="1"/>
</dbReference>